<dbReference type="CDD" id="cd00167">
    <property type="entry name" value="SANT"/>
    <property type="match status" value="1"/>
</dbReference>
<reference evidence="4" key="1">
    <citation type="submission" date="2011-03" db="EMBL/GenBank/DDBJ databases">
        <title>The genome sequence of Vavraia culicis strain floridensis.</title>
        <authorList>
            <consortium name="The Broad Institute Genome Sequencing Platform"/>
            <person name="Cuomo C."/>
            <person name="Becnel J."/>
            <person name="Sanscrainte N."/>
            <person name="Young S.K."/>
            <person name="Zeng Q."/>
            <person name="Gargeya S."/>
            <person name="Fitzgerald M."/>
            <person name="Haas B."/>
            <person name="Abouelleil A."/>
            <person name="Alvarado L."/>
            <person name="Arachchi H.M."/>
            <person name="Berlin A."/>
            <person name="Chapman S.B."/>
            <person name="Gearin G."/>
            <person name="Goldberg J."/>
            <person name="Griggs A."/>
            <person name="Gujja S."/>
            <person name="Hansen M."/>
            <person name="Heiman D."/>
            <person name="Howarth C."/>
            <person name="Larimer J."/>
            <person name="Lui A."/>
            <person name="MacDonald P.J.P."/>
            <person name="McCowen C."/>
            <person name="Montmayeur A."/>
            <person name="Murphy C."/>
            <person name="Neiman D."/>
            <person name="Pearson M."/>
            <person name="Priest M."/>
            <person name="Roberts A."/>
            <person name="Saif S."/>
            <person name="Shea T."/>
            <person name="Sisk P."/>
            <person name="Stolte C."/>
            <person name="Sykes S."/>
            <person name="Wortman J."/>
            <person name="Nusbaum C."/>
            <person name="Birren B."/>
        </authorList>
    </citation>
    <scope>NUCLEOTIDE SEQUENCE [LARGE SCALE GENOMIC DNA]</scope>
    <source>
        <strain evidence="4">floridensis</strain>
    </source>
</reference>
<name>L2GWV6_VAVCU</name>
<dbReference type="EMBL" id="GL877415">
    <property type="protein sequence ID" value="ELA47575.1"/>
    <property type="molecule type" value="Genomic_DNA"/>
</dbReference>
<dbReference type="Gene3D" id="1.10.10.10">
    <property type="entry name" value="Winged helix-like DNA-binding domain superfamily/Winged helix DNA-binding domain"/>
    <property type="match status" value="1"/>
</dbReference>
<dbReference type="InterPro" id="IPR001005">
    <property type="entry name" value="SANT/Myb"/>
</dbReference>
<dbReference type="AlphaFoldDB" id="L2GWV6"/>
<dbReference type="GeneID" id="19878781"/>
<dbReference type="Proteomes" id="UP000011081">
    <property type="component" value="Unassembled WGS sequence"/>
</dbReference>
<organism evidence="3 4">
    <name type="scientific">Vavraia culicis (isolate floridensis)</name>
    <name type="common">Microsporidian parasite</name>
    <dbReference type="NCBI Taxonomy" id="948595"/>
    <lineage>
        <taxon>Eukaryota</taxon>
        <taxon>Fungi</taxon>
        <taxon>Fungi incertae sedis</taxon>
        <taxon>Microsporidia</taxon>
        <taxon>Pleistophoridae</taxon>
        <taxon>Vavraia</taxon>
    </lineage>
</organism>
<dbReference type="Pfam" id="PF00249">
    <property type="entry name" value="Myb_DNA-binding"/>
    <property type="match status" value="1"/>
</dbReference>
<dbReference type="InterPro" id="IPR017884">
    <property type="entry name" value="SANT_dom"/>
</dbReference>
<dbReference type="PANTHER" id="PTHR12374">
    <property type="entry name" value="TRANSCRIPTIONAL ADAPTOR 2 ADA2 -RELATED"/>
    <property type="match status" value="1"/>
</dbReference>
<dbReference type="InterPro" id="IPR055141">
    <property type="entry name" value="TADA2A_B-like_dom"/>
</dbReference>
<dbReference type="PROSITE" id="PS50090">
    <property type="entry name" value="MYB_LIKE"/>
    <property type="match status" value="1"/>
</dbReference>
<dbReference type="InterPro" id="IPR036388">
    <property type="entry name" value="WH-like_DNA-bd_sf"/>
</dbReference>
<dbReference type="HOGENOM" id="CLU_018273_0_0_1"/>
<feature type="domain" description="SANT" evidence="2">
    <location>
        <begin position="67"/>
        <end position="120"/>
    </location>
</feature>
<dbReference type="PROSITE" id="PS51293">
    <property type="entry name" value="SANT"/>
    <property type="match status" value="1"/>
</dbReference>
<dbReference type="GO" id="GO:0003682">
    <property type="term" value="F:chromatin binding"/>
    <property type="evidence" value="ECO:0007669"/>
    <property type="project" value="TreeGrafter"/>
</dbReference>
<evidence type="ECO:0000259" key="1">
    <source>
        <dbReference type="PROSITE" id="PS50090"/>
    </source>
</evidence>
<dbReference type="InParanoid" id="L2GWV6"/>
<dbReference type="GO" id="GO:0003713">
    <property type="term" value="F:transcription coactivator activity"/>
    <property type="evidence" value="ECO:0007669"/>
    <property type="project" value="TreeGrafter"/>
</dbReference>
<dbReference type="InterPro" id="IPR009057">
    <property type="entry name" value="Homeodomain-like_sf"/>
</dbReference>
<dbReference type="STRING" id="948595.L2GWV6"/>
<evidence type="ECO:0000313" key="4">
    <source>
        <dbReference type="Proteomes" id="UP000011081"/>
    </source>
</evidence>
<dbReference type="GO" id="GO:0005634">
    <property type="term" value="C:nucleus"/>
    <property type="evidence" value="ECO:0007669"/>
    <property type="project" value="TreeGrafter"/>
</dbReference>
<dbReference type="PANTHER" id="PTHR12374:SF20">
    <property type="entry name" value="TRANSCRIPTIONAL ADAPTER 2-ALPHA"/>
    <property type="match status" value="1"/>
</dbReference>
<feature type="domain" description="Myb-like" evidence="1">
    <location>
        <begin position="64"/>
        <end position="115"/>
    </location>
</feature>
<dbReference type="OMA" id="CCIDICP"/>
<dbReference type="Gene3D" id="1.10.10.60">
    <property type="entry name" value="Homeodomain-like"/>
    <property type="match status" value="1"/>
</dbReference>
<dbReference type="Pfam" id="PF22941">
    <property type="entry name" value="TADA2A-like_3rd"/>
    <property type="match status" value="1"/>
</dbReference>
<dbReference type="VEuPathDB" id="MicrosporidiaDB:VCUG_00898"/>
<evidence type="ECO:0000259" key="2">
    <source>
        <dbReference type="PROSITE" id="PS51293"/>
    </source>
</evidence>
<dbReference type="RefSeq" id="XP_008073920.1">
    <property type="nucleotide sequence ID" value="XM_008075729.1"/>
</dbReference>
<evidence type="ECO:0000313" key="3">
    <source>
        <dbReference type="EMBL" id="ELA47575.1"/>
    </source>
</evidence>
<dbReference type="SMART" id="SM00717">
    <property type="entry name" value="SANT"/>
    <property type="match status" value="1"/>
</dbReference>
<dbReference type="SUPFAM" id="SSF57850">
    <property type="entry name" value="RING/U-box"/>
    <property type="match status" value="1"/>
</dbReference>
<dbReference type="OrthoDB" id="270417at2759"/>
<dbReference type="FunCoup" id="L2GWV6">
    <property type="interactions" value="81"/>
</dbReference>
<gene>
    <name evidence="3" type="ORF">VCUG_00898</name>
</gene>
<protein>
    <submittedName>
        <fullName evidence="3">Uncharacterized protein</fullName>
    </submittedName>
</protein>
<proteinExistence type="predicted"/>
<accession>L2GWV6</accession>
<dbReference type="GO" id="GO:0006338">
    <property type="term" value="P:chromatin remodeling"/>
    <property type="evidence" value="ECO:0007669"/>
    <property type="project" value="TreeGrafter"/>
</dbReference>
<sequence>MTVTNFESSRKIIILCDCCFQEITNYTRIKCECDIDMCVMCYFNQKTAKKHSITHRYYAIEPLNYTLIESNWTALEELIFFEMLIQHGLGNWTEIALNLKTKSSQEIENHFYKVFGININKEYDNDVIISDLSNPNYHYVSVYAPKRSDFDFEDEYDYEINLKSLDVGENEVIKNFLLDAYKNLLALRKYKRMIILEKGLTQVQEIKANKEAVDSSIYYKIAPLAQFISKKDFNLLLTGLAIEKYLLDYKGINKRIKHDFFEVERLRMNVLMSSEKSLCQKLKITYDSYMRLKRYAILEQIRTKSVNSKTLGRIVKGNDSRVGILHSFFKKNGWI</sequence>
<keyword evidence="4" id="KW-1185">Reference proteome</keyword>
<dbReference type="SUPFAM" id="SSF46689">
    <property type="entry name" value="Homeodomain-like"/>
    <property type="match status" value="2"/>
</dbReference>
<dbReference type="GO" id="GO:0006357">
    <property type="term" value="P:regulation of transcription by RNA polymerase II"/>
    <property type="evidence" value="ECO:0007669"/>
    <property type="project" value="TreeGrafter"/>
</dbReference>